<keyword evidence="5 7" id="KW-1133">Transmembrane helix</keyword>
<evidence type="ECO:0000256" key="2">
    <source>
        <dbReference type="ARBA" id="ARBA00022448"/>
    </source>
</evidence>
<name>A0ABX9KIW1_9FUSO</name>
<keyword evidence="3" id="KW-1003">Cell membrane</keyword>
<organism evidence="9 10">
    <name type="scientific">Psychrilyobacter piezotolerans</name>
    <dbReference type="NCBI Taxonomy" id="2293438"/>
    <lineage>
        <taxon>Bacteria</taxon>
        <taxon>Fusobacteriati</taxon>
        <taxon>Fusobacteriota</taxon>
        <taxon>Fusobacteriia</taxon>
        <taxon>Fusobacteriales</taxon>
        <taxon>Fusobacteriaceae</taxon>
        <taxon>Psychrilyobacter</taxon>
    </lineage>
</organism>
<gene>
    <name evidence="9" type="ORF">DYH56_04105</name>
</gene>
<dbReference type="Pfam" id="PF19300">
    <property type="entry name" value="BPD_transp_1_N"/>
    <property type="match status" value="1"/>
</dbReference>
<evidence type="ECO:0000313" key="9">
    <source>
        <dbReference type="EMBL" id="REI42215.1"/>
    </source>
</evidence>
<dbReference type="PANTHER" id="PTHR43163">
    <property type="entry name" value="DIPEPTIDE TRANSPORT SYSTEM PERMEASE PROTEIN DPPB-RELATED"/>
    <property type="match status" value="1"/>
</dbReference>
<evidence type="ECO:0000259" key="8">
    <source>
        <dbReference type="PROSITE" id="PS50928"/>
    </source>
</evidence>
<comment type="similarity">
    <text evidence="7">Belongs to the binding-protein-dependent transport system permease family.</text>
</comment>
<proteinExistence type="inferred from homology"/>
<feature type="transmembrane region" description="Helical" evidence="7">
    <location>
        <begin position="177"/>
        <end position="197"/>
    </location>
</feature>
<keyword evidence="10" id="KW-1185">Reference proteome</keyword>
<comment type="subcellular location">
    <subcellularLocation>
        <location evidence="1 7">Cell membrane</location>
        <topology evidence="1 7">Multi-pass membrane protein</topology>
    </subcellularLocation>
</comment>
<evidence type="ECO:0000256" key="7">
    <source>
        <dbReference type="RuleBase" id="RU363032"/>
    </source>
</evidence>
<dbReference type="RefSeq" id="WP_114641593.1">
    <property type="nucleotide sequence ID" value="NZ_JAACIO010000005.1"/>
</dbReference>
<accession>A0ABX9KIW1</accession>
<feature type="transmembrane region" description="Helical" evidence="7">
    <location>
        <begin position="134"/>
        <end position="157"/>
    </location>
</feature>
<keyword evidence="4 7" id="KW-0812">Transmembrane</keyword>
<dbReference type="SUPFAM" id="SSF161098">
    <property type="entry name" value="MetI-like"/>
    <property type="match status" value="1"/>
</dbReference>
<protein>
    <submittedName>
        <fullName evidence="9">ABC transporter permease subunit</fullName>
    </submittedName>
</protein>
<dbReference type="Proteomes" id="UP000263486">
    <property type="component" value="Unassembled WGS sequence"/>
</dbReference>
<feature type="transmembrane region" description="Helical" evidence="7">
    <location>
        <begin position="281"/>
        <end position="307"/>
    </location>
</feature>
<dbReference type="PANTHER" id="PTHR43163:SF6">
    <property type="entry name" value="DIPEPTIDE TRANSPORT SYSTEM PERMEASE PROTEIN DPPB-RELATED"/>
    <property type="match status" value="1"/>
</dbReference>
<dbReference type="EMBL" id="QUAJ01000005">
    <property type="protein sequence ID" value="REI42215.1"/>
    <property type="molecule type" value="Genomic_DNA"/>
</dbReference>
<feature type="domain" description="ABC transmembrane type-1" evidence="8">
    <location>
        <begin position="95"/>
        <end position="300"/>
    </location>
</feature>
<dbReference type="InterPro" id="IPR035906">
    <property type="entry name" value="MetI-like_sf"/>
</dbReference>
<feature type="transmembrane region" description="Helical" evidence="7">
    <location>
        <begin position="99"/>
        <end position="122"/>
    </location>
</feature>
<dbReference type="InterPro" id="IPR000515">
    <property type="entry name" value="MetI-like"/>
</dbReference>
<sequence>MIRYIMKRLFMLIPVIAVVMILSFLITHIMPGDPVRMMMGDFATEKQVSAMKHHLGYDRPFFTQFGEWFSRIIRGDLGESLFLYEKVSTAIFSRLEPTFMLALVGESIGLLIGIPLGVIAAVKHRSWMDQSAIGISLAGVSIPSFWLSIMLIYLFSVRLHWFPVQGYVPIEESGIGVIKYLVLPGLTLGFMQGGIIARMTRSAMLDVLRQDYIRTAMAKGVAEKFVIIRHALKNAMIPVVTVIGFSLAVLLGGTWVIETVFNIPGTGSLAINSIMKRDYPVIQGCMIFIALVYVIINIMVDVSYAFLNPKIKYK</sequence>
<evidence type="ECO:0000256" key="3">
    <source>
        <dbReference type="ARBA" id="ARBA00022475"/>
    </source>
</evidence>
<evidence type="ECO:0000256" key="1">
    <source>
        <dbReference type="ARBA" id="ARBA00004651"/>
    </source>
</evidence>
<dbReference type="Gene3D" id="1.10.3720.10">
    <property type="entry name" value="MetI-like"/>
    <property type="match status" value="1"/>
</dbReference>
<comment type="caution">
    <text evidence="9">The sequence shown here is derived from an EMBL/GenBank/DDBJ whole genome shotgun (WGS) entry which is preliminary data.</text>
</comment>
<dbReference type="InterPro" id="IPR045621">
    <property type="entry name" value="BPD_transp_1_N"/>
</dbReference>
<evidence type="ECO:0000256" key="5">
    <source>
        <dbReference type="ARBA" id="ARBA00022989"/>
    </source>
</evidence>
<keyword evidence="6 7" id="KW-0472">Membrane</keyword>
<evidence type="ECO:0000256" key="4">
    <source>
        <dbReference type="ARBA" id="ARBA00022692"/>
    </source>
</evidence>
<evidence type="ECO:0000256" key="6">
    <source>
        <dbReference type="ARBA" id="ARBA00023136"/>
    </source>
</evidence>
<dbReference type="PROSITE" id="PS50928">
    <property type="entry name" value="ABC_TM1"/>
    <property type="match status" value="1"/>
</dbReference>
<feature type="transmembrane region" description="Helical" evidence="7">
    <location>
        <begin position="235"/>
        <end position="261"/>
    </location>
</feature>
<keyword evidence="2 7" id="KW-0813">Transport</keyword>
<feature type="transmembrane region" description="Helical" evidence="7">
    <location>
        <begin position="9"/>
        <end position="30"/>
    </location>
</feature>
<dbReference type="Pfam" id="PF00528">
    <property type="entry name" value="BPD_transp_1"/>
    <property type="match status" value="1"/>
</dbReference>
<dbReference type="CDD" id="cd06261">
    <property type="entry name" value="TM_PBP2"/>
    <property type="match status" value="1"/>
</dbReference>
<evidence type="ECO:0000313" key="10">
    <source>
        <dbReference type="Proteomes" id="UP000263486"/>
    </source>
</evidence>
<reference evidence="9 10" key="1">
    <citation type="submission" date="2018-08" db="EMBL/GenBank/DDBJ databases">
        <title>Draft genome sequence of Psychrilyobacter sp. strain SD5 isolated from Black Sea water.</title>
        <authorList>
            <person name="Yadav S."/>
            <person name="Villanueva L."/>
            <person name="Damste J.S.S."/>
        </authorList>
    </citation>
    <scope>NUCLEOTIDE SEQUENCE [LARGE SCALE GENOMIC DNA]</scope>
    <source>
        <strain evidence="9 10">SD5</strain>
    </source>
</reference>